<feature type="compositionally biased region" description="Basic and acidic residues" evidence="1">
    <location>
        <begin position="29"/>
        <end position="41"/>
    </location>
</feature>
<accession>A0A392VMQ4</accession>
<feature type="non-terminal residue" evidence="2">
    <location>
        <position position="41"/>
    </location>
</feature>
<dbReference type="AlphaFoldDB" id="A0A392VMQ4"/>
<protein>
    <submittedName>
        <fullName evidence="2">Gag-pol polyprotein</fullName>
    </submittedName>
</protein>
<dbReference type="EMBL" id="LXQA011212600">
    <property type="protein sequence ID" value="MCI89167.1"/>
    <property type="molecule type" value="Genomic_DNA"/>
</dbReference>
<evidence type="ECO:0000256" key="1">
    <source>
        <dbReference type="SAM" id="MobiDB-lite"/>
    </source>
</evidence>
<evidence type="ECO:0000313" key="3">
    <source>
        <dbReference type="Proteomes" id="UP000265520"/>
    </source>
</evidence>
<comment type="caution">
    <text evidence="2">The sequence shown here is derived from an EMBL/GenBank/DDBJ whole genome shotgun (WGS) entry which is preliminary data.</text>
</comment>
<dbReference type="Proteomes" id="UP000265520">
    <property type="component" value="Unassembled WGS sequence"/>
</dbReference>
<name>A0A392VMQ4_9FABA</name>
<organism evidence="2 3">
    <name type="scientific">Trifolium medium</name>
    <dbReference type="NCBI Taxonomy" id="97028"/>
    <lineage>
        <taxon>Eukaryota</taxon>
        <taxon>Viridiplantae</taxon>
        <taxon>Streptophyta</taxon>
        <taxon>Embryophyta</taxon>
        <taxon>Tracheophyta</taxon>
        <taxon>Spermatophyta</taxon>
        <taxon>Magnoliopsida</taxon>
        <taxon>eudicotyledons</taxon>
        <taxon>Gunneridae</taxon>
        <taxon>Pentapetalae</taxon>
        <taxon>rosids</taxon>
        <taxon>fabids</taxon>
        <taxon>Fabales</taxon>
        <taxon>Fabaceae</taxon>
        <taxon>Papilionoideae</taxon>
        <taxon>50 kb inversion clade</taxon>
        <taxon>NPAAA clade</taxon>
        <taxon>Hologalegina</taxon>
        <taxon>IRL clade</taxon>
        <taxon>Trifolieae</taxon>
        <taxon>Trifolium</taxon>
    </lineage>
</organism>
<sequence length="41" mass="4638">MSGIDESIITHKLSLCQNAKPVSQKKRKLGDERRKAVDEEV</sequence>
<reference evidence="2 3" key="1">
    <citation type="journal article" date="2018" name="Front. Plant Sci.">
        <title>Red Clover (Trifolium pratense) and Zigzag Clover (T. medium) - A Picture of Genomic Similarities and Differences.</title>
        <authorList>
            <person name="Dluhosova J."/>
            <person name="Istvanek J."/>
            <person name="Nedelnik J."/>
            <person name="Repkova J."/>
        </authorList>
    </citation>
    <scope>NUCLEOTIDE SEQUENCE [LARGE SCALE GENOMIC DNA]</scope>
    <source>
        <strain evidence="3">cv. 10/8</strain>
        <tissue evidence="2">Leaf</tissue>
    </source>
</reference>
<proteinExistence type="predicted"/>
<evidence type="ECO:0000313" key="2">
    <source>
        <dbReference type="EMBL" id="MCI89167.1"/>
    </source>
</evidence>
<keyword evidence="3" id="KW-1185">Reference proteome</keyword>
<feature type="region of interest" description="Disordered" evidence="1">
    <location>
        <begin position="20"/>
        <end position="41"/>
    </location>
</feature>